<accession>A0ABS6YDW1</accession>
<dbReference type="PANTHER" id="PTHR43702:SF3">
    <property type="entry name" value="PROTEIN TSGA"/>
    <property type="match status" value="1"/>
</dbReference>
<feature type="transmembrane region" description="Helical" evidence="6">
    <location>
        <begin position="111"/>
        <end position="132"/>
    </location>
</feature>
<evidence type="ECO:0000313" key="7">
    <source>
        <dbReference type="EMBL" id="MBW4769754.1"/>
    </source>
</evidence>
<proteinExistence type="predicted"/>
<keyword evidence="3 6" id="KW-0812">Transmembrane</keyword>
<feature type="transmembrane region" description="Helical" evidence="6">
    <location>
        <begin position="266"/>
        <end position="284"/>
    </location>
</feature>
<feature type="transmembrane region" description="Helical" evidence="6">
    <location>
        <begin position="228"/>
        <end position="254"/>
    </location>
</feature>
<evidence type="ECO:0000256" key="1">
    <source>
        <dbReference type="ARBA" id="ARBA00004429"/>
    </source>
</evidence>
<protein>
    <submittedName>
        <fullName evidence="7">MFS transporter</fullName>
    </submittedName>
</protein>
<feature type="transmembrane region" description="Helical" evidence="6">
    <location>
        <begin position="12"/>
        <end position="38"/>
    </location>
</feature>
<dbReference type="PANTHER" id="PTHR43702">
    <property type="entry name" value="L-FUCOSE-PROTON SYMPORTER"/>
    <property type="match status" value="1"/>
</dbReference>
<feature type="transmembrane region" description="Helical" evidence="6">
    <location>
        <begin position="376"/>
        <end position="395"/>
    </location>
</feature>
<keyword evidence="4 6" id="KW-1133">Transmembrane helix</keyword>
<dbReference type="RefSeq" id="WP_219481817.1">
    <property type="nucleotide sequence ID" value="NZ_CAUUTB010000003.1"/>
</dbReference>
<name>A0ABS6YDW1_9BACT</name>
<evidence type="ECO:0000256" key="6">
    <source>
        <dbReference type="SAM" id="Phobius"/>
    </source>
</evidence>
<dbReference type="Proteomes" id="UP000788426">
    <property type="component" value="Unassembled WGS sequence"/>
</dbReference>
<evidence type="ECO:0000256" key="4">
    <source>
        <dbReference type="ARBA" id="ARBA00022989"/>
    </source>
</evidence>
<gene>
    <name evidence="7" type="ORF">KZO38_08290</name>
</gene>
<evidence type="ECO:0000256" key="2">
    <source>
        <dbReference type="ARBA" id="ARBA00022475"/>
    </source>
</evidence>
<feature type="transmembrane region" description="Helical" evidence="6">
    <location>
        <begin position="81"/>
        <end position="99"/>
    </location>
</feature>
<keyword evidence="5 6" id="KW-0472">Membrane</keyword>
<organism evidence="7 8">
    <name type="scientific">Hoylesella nanceiensis</name>
    <dbReference type="NCBI Taxonomy" id="425941"/>
    <lineage>
        <taxon>Bacteria</taxon>
        <taxon>Pseudomonadati</taxon>
        <taxon>Bacteroidota</taxon>
        <taxon>Bacteroidia</taxon>
        <taxon>Bacteroidales</taxon>
        <taxon>Prevotellaceae</taxon>
        <taxon>Hoylesella</taxon>
    </lineage>
</organism>
<evidence type="ECO:0000313" key="8">
    <source>
        <dbReference type="Proteomes" id="UP000788426"/>
    </source>
</evidence>
<feature type="transmembrane region" description="Helical" evidence="6">
    <location>
        <begin position="187"/>
        <end position="208"/>
    </location>
</feature>
<comment type="subcellular location">
    <subcellularLocation>
        <location evidence="1">Cell inner membrane</location>
        <topology evidence="1">Multi-pass membrane protein</topology>
    </subcellularLocation>
</comment>
<dbReference type="InterPro" id="IPR050375">
    <property type="entry name" value="MFS_TsgA-like"/>
</dbReference>
<dbReference type="Pfam" id="PF07690">
    <property type="entry name" value="MFS_1"/>
    <property type="match status" value="1"/>
</dbReference>
<comment type="caution">
    <text evidence="7">The sequence shown here is derived from an EMBL/GenBank/DDBJ whole genome shotgun (WGS) entry which is preliminary data.</text>
</comment>
<dbReference type="InterPro" id="IPR011701">
    <property type="entry name" value="MFS"/>
</dbReference>
<feature type="transmembrane region" description="Helical" evidence="6">
    <location>
        <begin position="343"/>
        <end position="364"/>
    </location>
</feature>
<feature type="transmembrane region" description="Helical" evidence="6">
    <location>
        <begin position="304"/>
        <end position="322"/>
    </location>
</feature>
<feature type="transmembrane region" description="Helical" evidence="6">
    <location>
        <begin position="50"/>
        <end position="69"/>
    </location>
</feature>
<reference evidence="7 8" key="1">
    <citation type="submission" date="2021-07" db="EMBL/GenBank/DDBJ databases">
        <title>Genomic diversity and antimicrobial resistance of Prevotella spp. isolated from chronic lung disease airways.</title>
        <authorList>
            <person name="Webb K.A."/>
            <person name="Olagoke O.S."/>
            <person name="Baird T."/>
            <person name="Neill J."/>
            <person name="Pham A."/>
            <person name="Wells T.J."/>
            <person name="Ramsay K.A."/>
            <person name="Bell S.C."/>
            <person name="Sarovich D.S."/>
            <person name="Price E.P."/>
        </authorList>
    </citation>
    <scope>NUCLEOTIDE SEQUENCE [LARGE SCALE GENOMIC DNA]</scope>
    <source>
        <strain evidence="7 8">SCHI0011.S.12</strain>
    </source>
</reference>
<evidence type="ECO:0000256" key="3">
    <source>
        <dbReference type="ARBA" id="ARBA00022692"/>
    </source>
</evidence>
<sequence>MEKVKKQQGSIIAIITMMFLYAMISFVTNLAAPIGVIWKGAFQGESANVVGMLGNAMNFLAYLFMGIPAGKLLTKIGYKKTALVGIAFGFVGVFVQFLSGAIGSSSNYTGFTIYLLGAFIAGFSVCILNTVVNPMLNLLGGGGNRGNQLNLIGGTLNSLTGTLTPIFVGALIGTVTASTKIADVNMVLYIAMAVFALAFVVLLFIPISDPEGGSVTESTVFEASPWSFRHFVLGAIGIFLYVGIEVGIPGTLIFYLSDTTEKGGGILGNAASIAGTVAATYWFLMLVGRFTAGFIANLVSSKTMMVTTSCVGMILVVAAIVLGKSTTMLMPVFTGESFQMTTVPVAALLLVLCGLCTSVMWSSIFNLATEGLGKYTAAASGIFMMMVVGGGVLPLIQSFIADKSGYLISYIVPLAGLAYLFFYAIIGSKNINKDIPV</sequence>
<keyword evidence="8" id="KW-1185">Reference proteome</keyword>
<evidence type="ECO:0000256" key="5">
    <source>
        <dbReference type="ARBA" id="ARBA00023136"/>
    </source>
</evidence>
<dbReference type="EMBL" id="JAHXCT010000006">
    <property type="protein sequence ID" value="MBW4769754.1"/>
    <property type="molecule type" value="Genomic_DNA"/>
</dbReference>
<feature type="transmembrane region" description="Helical" evidence="6">
    <location>
        <begin position="407"/>
        <end position="426"/>
    </location>
</feature>
<keyword evidence="2" id="KW-1003">Cell membrane</keyword>